<accession>A0A6A5H714</accession>
<evidence type="ECO:0000313" key="2">
    <source>
        <dbReference type="Proteomes" id="UP000483820"/>
    </source>
</evidence>
<protein>
    <submittedName>
        <fullName evidence="1">Uncharacterized protein</fullName>
    </submittedName>
</protein>
<dbReference type="CTD" id="78775110"/>
<proteinExistence type="predicted"/>
<name>A0A6A5H714_CAERE</name>
<organism evidence="1 2">
    <name type="scientific">Caenorhabditis remanei</name>
    <name type="common">Caenorhabditis vulgaris</name>
    <dbReference type="NCBI Taxonomy" id="31234"/>
    <lineage>
        <taxon>Eukaryota</taxon>
        <taxon>Metazoa</taxon>
        <taxon>Ecdysozoa</taxon>
        <taxon>Nematoda</taxon>
        <taxon>Chromadorea</taxon>
        <taxon>Rhabditida</taxon>
        <taxon>Rhabditina</taxon>
        <taxon>Rhabditomorpha</taxon>
        <taxon>Rhabditoidea</taxon>
        <taxon>Rhabditidae</taxon>
        <taxon>Peloderinae</taxon>
        <taxon>Caenorhabditis</taxon>
    </lineage>
</organism>
<reference evidence="1 2" key="1">
    <citation type="submission" date="2019-12" db="EMBL/GenBank/DDBJ databases">
        <title>Chromosome-level assembly of the Caenorhabditis remanei genome.</title>
        <authorList>
            <person name="Teterina A.A."/>
            <person name="Willis J.H."/>
            <person name="Phillips P.C."/>
        </authorList>
    </citation>
    <scope>NUCLEOTIDE SEQUENCE [LARGE SCALE GENOMIC DNA]</scope>
    <source>
        <strain evidence="1 2">PX506</strain>
        <tissue evidence="1">Whole organism</tissue>
    </source>
</reference>
<dbReference type="EMBL" id="WUAV01000003">
    <property type="protein sequence ID" value="KAF1762895.1"/>
    <property type="molecule type" value="Genomic_DNA"/>
</dbReference>
<evidence type="ECO:0000313" key="1">
    <source>
        <dbReference type="EMBL" id="KAF1762895.1"/>
    </source>
</evidence>
<dbReference type="KEGG" id="crq:GCK72_011159"/>
<dbReference type="GeneID" id="78775110"/>
<sequence length="88" mass="10388">MFSSTSDPFGSRCLIDHSPAQMFFFSDEDHEWRSVSEYFAIKWRVWVPPEANCCVYILGRPQEVFPLEVITVEAPEASQRMVLPRRFW</sequence>
<dbReference type="RefSeq" id="XP_053587839.1">
    <property type="nucleotide sequence ID" value="XM_053728262.1"/>
</dbReference>
<gene>
    <name evidence="1" type="ORF">GCK72_011159</name>
</gene>
<dbReference type="AlphaFoldDB" id="A0A6A5H714"/>
<dbReference type="Proteomes" id="UP000483820">
    <property type="component" value="Chromosome III"/>
</dbReference>
<comment type="caution">
    <text evidence="1">The sequence shown here is derived from an EMBL/GenBank/DDBJ whole genome shotgun (WGS) entry which is preliminary data.</text>
</comment>